<dbReference type="PRINTS" id="PR00081">
    <property type="entry name" value="GDHRDH"/>
</dbReference>
<dbReference type="Gene3D" id="3.40.50.720">
    <property type="entry name" value="NAD(P)-binding Rossmann-like Domain"/>
    <property type="match status" value="1"/>
</dbReference>
<comment type="similarity">
    <text evidence="1">Belongs to the UPF0585 family.</text>
</comment>
<organism evidence="2 3">
    <name type="scientific">Strongyloides stercoralis</name>
    <name type="common">Threadworm</name>
    <dbReference type="NCBI Taxonomy" id="6248"/>
    <lineage>
        <taxon>Eukaryota</taxon>
        <taxon>Metazoa</taxon>
        <taxon>Ecdysozoa</taxon>
        <taxon>Nematoda</taxon>
        <taxon>Chromadorea</taxon>
        <taxon>Rhabditida</taxon>
        <taxon>Tylenchina</taxon>
        <taxon>Panagrolaimomorpha</taxon>
        <taxon>Strongyloidoidea</taxon>
        <taxon>Strongyloididae</taxon>
        <taxon>Strongyloides</taxon>
    </lineage>
</organism>
<accession>A0AAF5D166</accession>
<dbReference type="SUPFAM" id="SSF53335">
    <property type="entry name" value="S-adenosyl-L-methionine-dependent methyltransferases"/>
    <property type="match status" value="1"/>
</dbReference>
<protein>
    <submittedName>
        <fullName evidence="3">Methyltransferase domain-containing protein</fullName>
    </submittedName>
</protein>
<dbReference type="InterPro" id="IPR036291">
    <property type="entry name" value="NAD(P)-bd_dom_sf"/>
</dbReference>
<dbReference type="InterPro" id="IPR010342">
    <property type="entry name" value="DUF938"/>
</dbReference>
<sequence>MLQNAAASRNCKPIVDILKNYISSEDSFKVLEIASGTGQHILSFAKNFPNSTFQPSEISHRHLHSIVAYLDMLRNAHSMISKKEINIRVPLYIDVTKSPTKWAMPKDYGPNNIDIMISINLLHICSQDAVIGLFRAAGAFLKQNTGKLFTYGPYSIDGIITPQSNIEFNLNLKEKNPEWGLRDIRDLNEIAQKFGLKLINTHSMPANNYILEKMTSKQVIKVTTSSNKTFLTKFFELLKNIFSIIRIYMIGLYYTFDELIVDLSQNMYDENEIKNGMSDILKYLNKYCDKKKTLGRNGVALITGTEGTIGKEICKNLLSLNIKIISLVNFEEHNDKRKLLFKNNPLVTYVNCNLSNLKNVKDACNIVKEMIDSLDLIICNAGVMCVDNKKILNKNNDNKIEKFYQSTIENHSLINFISHAGIVNEMKELLKNSSHPQGGKVVFISSSTCHAGKIPTLKEINEGTFLTQYLNGYQAYANSKLYLSIYSLYLHNSFQTKNIIKLTKDKSNEKYECRDNNNRKVEYLSLHPGVVAGDLYKHVNFIFRYAICNILKVILRSPVVAAYYITEISLNPIFKLEGRYFENNYPVTIKSLLDTPNLIEKFGQKVDEVLEDIGFKIS</sequence>
<reference evidence="3" key="1">
    <citation type="submission" date="2024-02" db="UniProtKB">
        <authorList>
            <consortium name="WormBaseParasite"/>
        </authorList>
    </citation>
    <scope>IDENTIFICATION</scope>
</reference>
<dbReference type="PANTHER" id="PTHR20974:SF0">
    <property type="entry name" value="UPF0585 PROTEIN CG18661"/>
    <property type="match status" value="1"/>
</dbReference>
<keyword evidence="2" id="KW-1185">Reference proteome</keyword>
<dbReference type="Pfam" id="PF06080">
    <property type="entry name" value="DUF938"/>
    <property type="match status" value="1"/>
</dbReference>
<dbReference type="WBParaSite" id="TCONS_00005033.p1">
    <property type="protein sequence ID" value="TCONS_00005033.p1"/>
    <property type="gene ID" value="XLOC_003360"/>
</dbReference>
<evidence type="ECO:0000313" key="3">
    <source>
        <dbReference type="WBParaSite" id="TCONS_00005033.p1"/>
    </source>
</evidence>
<evidence type="ECO:0000313" key="2">
    <source>
        <dbReference type="Proteomes" id="UP000035681"/>
    </source>
</evidence>
<dbReference type="SUPFAM" id="SSF51735">
    <property type="entry name" value="NAD(P)-binding Rossmann-fold domains"/>
    <property type="match status" value="1"/>
</dbReference>
<evidence type="ECO:0000256" key="1">
    <source>
        <dbReference type="ARBA" id="ARBA00008308"/>
    </source>
</evidence>
<dbReference type="InterPro" id="IPR029063">
    <property type="entry name" value="SAM-dependent_MTases_sf"/>
</dbReference>
<dbReference type="Pfam" id="PF00106">
    <property type="entry name" value="adh_short"/>
    <property type="match status" value="1"/>
</dbReference>
<name>A0AAF5D166_STRER</name>
<dbReference type="PANTHER" id="PTHR20974">
    <property type="entry name" value="UPF0585 PROTEIN CG18661"/>
    <property type="match status" value="1"/>
</dbReference>
<proteinExistence type="inferred from homology"/>
<dbReference type="Gene3D" id="3.40.50.150">
    <property type="entry name" value="Vaccinia Virus protein VP39"/>
    <property type="match status" value="1"/>
</dbReference>
<dbReference type="Proteomes" id="UP000035681">
    <property type="component" value="Unplaced"/>
</dbReference>
<dbReference type="InterPro" id="IPR002347">
    <property type="entry name" value="SDR_fam"/>
</dbReference>
<dbReference type="AlphaFoldDB" id="A0AAF5D166"/>